<dbReference type="Proteomes" id="UP000054560">
    <property type="component" value="Unassembled WGS sequence"/>
</dbReference>
<gene>
    <name evidence="3" type="ORF">SARC_11207</name>
</gene>
<proteinExistence type="predicted"/>
<keyword evidence="4" id="KW-1185">Reference proteome</keyword>
<evidence type="ECO:0000313" key="4">
    <source>
        <dbReference type="Proteomes" id="UP000054560"/>
    </source>
</evidence>
<dbReference type="PANTHER" id="PTHR31996:SF2">
    <property type="entry name" value="COILED-COIL DOMAIN-CONTAINING PROTEIN 115"/>
    <property type="match status" value="1"/>
</dbReference>
<accession>A0A0L0FJS6</accession>
<dbReference type="RefSeq" id="XP_014150185.1">
    <property type="nucleotide sequence ID" value="XM_014294710.1"/>
</dbReference>
<dbReference type="Pfam" id="PF21730">
    <property type="entry name" value="Vma22_CCDC115"/>
    <property type="match status" value="1"/>
</dbReference>
<dbReference type="OrthoDB" id="408631at2759"/>
<reference evidence="3 4" key="1">
    <citation type="submission" date="2011-02" db="EMBL/GenBank/DDBJ databases">
        <title>The Genome Sequence of Sphaeroforma arctica JP610.</title>
        <authorList>
            <consortium name="The Broad Institute Genome Sequencing Platform"/>
            <person name="Russ C."/>
            <person name="Cuomo C."/>
            <person name="Young S.K."/>
            <person name="Zeng Q."/>
            <person name="Gargeya S."/>
            <person name="Alvarado L."/>
            <person name="Berlin A."/>
            <person name="Chapman S.B."/>
            <person name="Chen Z."/>
            <person name="Freedman E."/>
            <person name="Gellesch M."/>
            <person name="Goldberg J."/>
            <person name="Griggs A."/>
            <person name="Gujja S."/>
            <person name="Heilman E."/>
            <person name="Heiman D."/>
            <person name="Howarth C."/>
            <person name="Mehta T."/>
            <person name="Neiman D."/>
            <person name="Pearson M."/>
            <person name="Roberts A."/>
            <person name="Saif S."/>
            <person name="Shea T."/>
            <person name="Shenoy N."/>
            <person name="Sisk P."/>
            <person name="Stolte C."/>
            <person name="Sykes S."/>
            <person name="White J."/>
            <person name="Yandava C."/>
            <person name="Burger G."/>
            <person name="Gray M.W."/>
            <person name="Holland P.W.H."/>
            <person name="King N."/>
            <person name="Lang F.B.F."/>
            <person name="Roger A.J."/>
            <person name="Ruiz-Trillo I."/>
            <person name="Haas B."/>
            <person name="Nusbaum C."/>
            <person name="Birren B."/>
        </authorList>
    </citation>
    <scope>NUCLEOTIDE SEQUENCE [LARGE SCALE GENOMIC DNA]</scope>
    <source>
        <strain evidence="3 4">JP610</strain>
    </source>
</reference>
<feature type="compositionally biased region" description="Polar residues" evidence="2">
    <location>
        <begin position="45"/>
        <end position="57"/>
    </location>
</feature>
<name>A0A0L0FJS6_9EUKA</name>
<evidence type="ECO:0000313" key="3">
    <source>
        <dbReference type="EMBL" id="KNC76283.1"/>
    </source>
</evidence>
<dbReference type="EMBL" id="KQ243167">
    <property type="protein sequence ID" value="KNC76283.1"/>
    <property type="molecule type" value="Genomic_DNA"/>
</dbReference>
<dbReference type="PANTHER" id="PTHR31996">
    <property type="entry name" value="COILED-COIL DOMAIN-CONTAINING PROTEIN 115"/>
    <property type="match status" value="1"/>
</dbReference>
<evidence type="ECO:0000256" key="1">
    <source>
        <dbReference type="ARBA" id="ARBA00093634"/>
    </source>
</evidence>
<organism evidence="3 4">
    <name type="scientific">Sphaeroforma arctica JP610</name>
    <dbReference type="NCBI Taxonomy" id="667725"/>
    <lineage>
        <taxon>Eukaryota</taxon>
        <taxon>Ichthyosporea</taxon>
        <taxon>Ichthyophonida</taxon>
        <taxon>Sphaeroforma</taxon>
    </lineage>
</organism>
<evidence type="ECO:0000256" key="2">
    <source>
        <dbReference type="SAM" id="MobiDB-lite"/>
    </source>
</evidence>
<dbReference type="GO" id="GO:0051082">
    <property type="term" value="F:unfolded protein binding"/>
    <property type="evidence" value="ECO:0007669"/>
    <property type="project" value="TreeGrafter"/>
</dbReference>
<dbReference type="GO" id="GO:0070072">
    <property type="term" value="P:vacuolar proton-transporting V-type ATPase complex assembly"/>
    <property type="evidence" value="ECO:0007669"/>
    <property type="project" value="InterPro"/>
</dbReference>
<dbReference type="InterPro" id="IPR040357">
    <property type="entry name" value="Vma22/CCDC115"/>
</dbReference>
<protein>
    <recommendedName>
        <fullName evidence="1">Vacuolar ATPase assembly protein VMA22</fullName>
    </recommendedName>
</protein>
<dbReference type="AlphaFoldDB" id="A0A0L0FJS6"/>
<feature type="compositionally biased region" description="Polar residues" evidence="2">
    <location>
        <begin position="8"/>
        <end position="24"/>
    </location>
</feature>
<dbReference type="GeneID" id="25911711"/>
<feature type="region of interest" description="Disordered" evidence="2">
    <location>
        <begin position="1"/>
        <end position="59"/>
    </location>
</feature>
<sequence>MKQRKNKNTPQRSSTDNSNESGDTQTDEKSIDAQEDGENEPEHPPTTQRQSGVNKSGVNKADPIRWFGLLVPAPLRTAQKDFRTAIELSLTMVGLKNGIEDDIKQIETLKVALTASDE</sequence>